<dbReference type="InterPro" id="IPR005467">
    <property type="entry name" value="His_kinase_dom"/>
</dbReference>
<dbReference type="GO" id="GO:0005524">
    <property type="term" value="F:ATP binding"/>
    <property type="evidence" value="ECO:0007669"/>
    <property type="project" value="UniProtKB-KW"/>
</dbReference>
<dbReference type="InterPro" id="IPR000014">
    <property type="entry name" value="PAS"/>
</dbReference>
<reference evidence="11 12" key="1">
    <citation type="journal article" date="2011" name="J. Bacteriol.">
        <title>Genome sequence of Chthoniobacter flavus Ellin428, an aerobic heterotrophic soil bacterium.</title>
        <authorList>
            <person name="Kant R."/>
            <person name="van Passel M.W."/>
            <person name="Palva A."/>
            <person name="Lucas S."/>
            <person name="Lapidus A."/>
            <person name="Glavina Del Rio T."/>
            <person name="Dalin E."/>
            <person name="Tice H."/>
            <person name="Bruce D."/>
            <person name="Goodwin L."/>
            <person name="Pitluck S."/>
            <person name="Larimer F.W."/>
            <person name="Land M.L."/>
            <person name="Hauser L."/>
            <person name="Sangwan P."/>
            <person name="de Vos W.M."/>
            <person name="Janssen P.H."/>
            <person name="Smidt H."/>
        </authorList>
    </citation>
    <scope>NUCLEOTIDE SEQUENCE [LARGE SCALE GENOMIC DNA]</scope>
    <source>
        <strain evidence="11 12">Ellin428</strain>
    </source>
</reference>
<dbReference type="SMART" id="SM00091">
    <property type="entry name" value="PAS"/>
    <property type="match status" value="1"/>
</dbReference>
<dbReference type="PANTHER" id="PTHR43065:SF10">
    <property type="entry name" value="PEROXIDE STRESS-ACTIVATED HISTIDINE KINASE MAK3"/>
    <property type="match status" value="1"/>
</dbReference>
<evidence type="ECO:0000256" key="2">
    <source>
        <dbReference type="ARBA" id="ARBA00012438"/>
    </source>
</evidence>
<dbReference type="SUPFAM" id="SSF55874">
    <property type="entry name" value="ATPase domain of HSP90 chaperone/DNA topoisomerase II/histidine kinase"/>
    <property type="match status" value="1"/>
</dbReference>
<evidence type="ECO:0000256" key="4">
    <source>
        <dbReference type="ARBA" id="ARBA00022679"/>
    </source>
</evidence>
<protein>
    <recommendedName>
        <fullName evidence="2">histidine kinase</fullName>
        <ecNumber evidence="2">2.7.13.3</ecNumber>
    </recommendedName>
</protein>
<evidence type="ECO:0000256" key="5">
    <source>
        <dbReference type="ARBA" id="ARBA00022741"/>
    </source>
</evidence>
<dbReference type="GO" id="GO:0000155">
    <property type="term" value="F:phosphorelay sensor kinase activity"/>
    <property type="evidence" value="ECO:0007669"/>
    <property type="project" value="InterPro"/>
</dbReference>
<dbReference type="Gene3D" id="3.30.450.20">
    <property type="entry name" value="PAS domain"/>
    <property type="match status" value="1"/>
</dbReference>
<dbReference type="STRING" id="497964.CfE428DRAFT_6711"/>
<dbReference type="InterPro" id="IPR013767">
    <property type="entry name" value="PAS_fold"/>
</dbReference>
<evidence type="ECO:0000256" key="7">
    <source>
        <dbReference type="ARBA" id="ARBA00022840"/>
    </source>
</evidence>
<comment type="catalytic activity">
    <reaction evidence="1">
        <text>ATP + protein L-histidine = ADP + protein N-phospho-L-histidine.</text>
        <dbReference type="EC" id="2.7.13.3"/>
    </reaction>
</comment>
<dbReference type="SMART" id="SM00387">
    <property type="entry name" value="HATPase_c"/>
    <property type="match status" value="1"/>
</dbReference>
<keyword evidence="3" id="KW-0597">Phosphoprotein</keyword>
<evidence type="ECO:0000259" key="9">
    <source>
        <dbReference type="PROSITE" id="PS50109"/>
    </source>
</evidence>
<feature type="domain" description="Histidine kinase" evidence="9">
    <location>
        <begin position="191"/>
        <end position="403"/>
    </location>
</feature>
<dbReference type="InterPro" id="IPR003594">
    <property type="entry name" value="HATPase_dom"/>
</dbReference>
<dbReference type="InterPro" id="IPR035965">
    <property type="entry name" value="PAS-like_dom_sf"/>
</dbReference>
<comment type="caution">
    <text evidence="11">The sequence shown here is derived from an EMBL/GenBank/DDBJ whole genome shotgun (WGS) entry which is preliminary data.</text>
</comment>
<dbReference type="Gene3D" id="1.10.287.130">
    <property type="match status" value="1"/>
</dbReference>
<dbReference type="Pfam" id="PF00512">
    <property type="entry name" value="HisKA"/>
    <property type="match status" value="1"/>
</dbReference>
<dbReference type="SMART" id="SM00388">
    <property type="entry name" value="HisKA"/>
    <property type="match status" value="1"/>
</dbReference>
<name>B4DCS0_9BACT</name>
<evidence type="ECO:0000313" key="11">
    <source>
        <dbReference type="EMBL" id="EDY15765.1"/>
    </source>
</evidence>
<dbReference type="Pfam" id="PF00989">
    <property type="entry name" value="PAS"/>
    <property type="match status" value="1"/>
</dbReference>
<dbReference type="Gene3D" id="3.30.565.10">
    <property type="entry name" value="Histidine kinase-like ATPase, C-terminal domain"/>
    <property type="match status" value="1"/>
</dbReference>
<dbReference type="InterPro" id="IPR004358">
    <property type="entry name" value="Sig_transdc_His_kin-like_C"/>
</dbReference>
<dbReference type="CDD" id="cd00082">
    <property type="entry name" value="HisKA"/>
    <property type="match status" value="1"/>
</dbReference>
<dbReference type="SUPFAM" id="SSF55785">
    <property type="entry name" value="PYP-like sensor domain (PAS domain)"/>
    <property type="match status" value="1"/>
</dbReference>
<dbReference type="PRINTS" id="PR00344">
    <property type="entry name" value="BCTRLSENSOR"/>
</dbReference>
<dbReference type="PANTHER" id="PTHR43065">
    <property type="entry name" value="SENSOR HISTIDINE KINASE"/>
    <property type="match status" value="1"/>
</dbReference>
<keyword evidence="6 11" id="KW-0418">Kinase</keyword>
<dbReference type="GO" id="GO:0006355">
    <property type="term" value="P:regulation of DNA-templated transcription"/>
    <property type="evidence" value="ECO:0007669"/>
    <property type="project" value="InterPro"/>
</dbReference>
<dbReference type="PROSITE" id="PS50112">
    <property type="entry name" value="PAS"/>
    <property type="match status" value="1"/>
</dbReference>
<keyword evidence="4" id="KW-0808">Transferase</keyword>
<dbReference type="Pfam" id="PF02518">
    <property type="entry name" value="HATPase_c"/>
    <property type="match status" value="1"/>
</dbReference>
<dbReference type="InterPro" id="IPR036097">
    <property type="entry name" value="HisK_dim/P_sf"/>
</dbReference>
<evidence type="ECO:0000256" key="1">
    <source>
        <dbReference type="ARBA" id="ARBA00000085"/>
    </source>
</evidence>
<dbReference type="CDD" id="cd00130">
    <property type="entry name" value="PAS"/>
    <property type="match status" value="1"/>
</dbReference>
<organism evidence="11 12">
    <name type="scientific">Chthoniobacter flavus Ellin428</name>
    <dbReference type="NCBI Taxonomy" id="497964"/>
    <lineage>
        <taxon>Bacteria</taxon>
        <taxon>Pseudomonadati</taxon>
        <taxon>Verrucomicrobiota</taxon>
        <taxon>Spartobacteria</taxon>
        <taxon>Chthoniobacterales</taxon>
        <taxon>Chthoniobacteraceae</taxon>
        <taxon>Chthoniobacter</taxon>
    </lineage>
</organism>
<gene>
    <name evidence="11" type="ORF">CfE428DRAFT_6711</name>
</gene>
<keyword evidence="5" id="KW-0547">Nucleotide-binding</keyword>
<accession>B4DCS0</accession>
<dbReference type="SUPFAM" id="SSF47384">
    <property type="entry name" value="Homodimeric domain of signal transducing histidine kinase"/>
    <property type="match status" value="1"/>
</dbReference>
<sequence>MSETCRSLAVAGPHGPGYKGGMNSGFLDKLIERLGRVRPEDVQGYLLRLADEKGFLETIFNAIHEGVIVTDVAGRISYLNTSACTLFGLEREECMGEPLAERLRGLDWEKLMEAGEVVSRDMEVFYPQHRFLNFYIVPLSLDPVPGKRPRTDGPDRVGYAVILRDITETRRSTEETIQSEKLTALTLLAAGVAHEIGNPLNSLHIHLQLMERKLRKVPAAARADLQKSLDVAKEEITRLDSIVQQFLGAIRPARLEARLENVNALVQEAVAFLQPEIEDRNVLVEHELRSDLPLVEVDRNQLKQAFYNVLKNSFQAMKSGGLLRIRTDMDDAFVKIRFADTGGGISPENMSKIFEPYFTTKASGSGLGLLIVRRIVREHGGEIDLASDEGHGLTLTIRLPFRNQVARMLEAGERT</sequence>
<dbReference type="PROSITE" id="PS50109">
    <property type="entry name" value="HIS_KIN"/>
    <property type="match status" value="1"/>
</dbReference>
<keyword evidence="8" id="KW-0902">Two-component regulatory system</keyword>
<feature type="domain" description="PAS" evidence="10">
    <location>
        <begin position="52"/>
        <end position="97"/>
    </location>
</feature>
<dbReference type="InParanoid" id="B4DCS0"/>
<dbReference type="NCBIfam" id="TIGR00229">
    <property type="entry name" value="sensory_box"/>
    <property type="match status" value="1"/>
</dbReference>
<dbReference type="FunCoup" id="B4DCS0">
    <property type="interactions" value="284"/>
</dbReference>
<proteinExistence type="predicted"/>
<keyword evidence="7" id="KW-0067">ATP-binding</keyword>
<dbReference type="Proteomes" id="UP000005824">
    <property type="component" value="Unassembled WGS sequence"/>
</dbReference>
<evidence type="ECO:0000256" key="8">
    <source>
        <dbReference type="ARBA" id="ARBA00023012"/>
    </source>
</evidence>
<evidence type="ECO:0000259" key="10">
    <source>
        <dbReference type="PROSITE" id="PS50112"/>
    </source>
</evidence>
<evidence type="ECO:0000256" key="3">
    <source>
        <dbReference type="ARBA" id="ARBA00022553"/>
    </source>
</evidence>
<dbReference type="InterPro" id="IPR003661">
    <property type="entry name" value="HisK_dim/P_dom"/>
</dbReference>
<dbReference type="InterPro" id="IPR036890">
    <property type="entry name" value="HATPase_C_sf"/>
</dbReference>
<keyword evidence="12" id="KW-1185">Reference proteome</keyword>
<evidence type="ECO:0000313" key="12">
    <source>
        <dbReference type="Proteomes" id="UP000005824"/>
    </source>
</evidence>
<evidence type="ECO:0000256" key="6">
    <source>
        <dbReference type="ARBA" id="ARBA00022777"/>
    </source>
</evidence>
<dbReference type="EMBL" id="ABVL01000060">
    <property type="protein sequence ID" value="EDY15765.1"/>
    <property type="molecule type" value="Genomic_DNA"/>
</dbReference>
<dbReference type="eggNOG" id="COG5000">
    <property type="taxonomic scope" value="Bacteria"/>
</dbReference>
<dbReference type="AlphaFoldDB" id="B4DCS0"/>
<dbReference type="RefSeq" id="WP_006984027.1">
    <property type="nucleotide sequence ID" value="NZ_ABVL01000060.1"/>
</dbReference>
<dbReference type="EC" id="2.7.13.3" evidence="2"/>